<sequence>MANKYSYSKNTEPYSSPYFWYCPQCRHKNSNYTQRCIQCNGNRQGDEKKFINRELKIRSKNVNDSMQIDSLRSMNGKQTTTLRNIAPSTNKPTTSTTINSNSRARVELVNNNNKNKNKEKTNDSLPVVRYVPTIKSNNIVTNVKNDKSQTKISEQRNETFSSNNESKKLPEEIISTLNNLIRDITPISNEKSRSAFVQRLLRDTVKEFQDRHRQRERTLKNEKFIDQDFPTNRSSLYLSTEDSDRMYDRLITQWLRIEQISLEANSNKPLVVYENSIGVQDFRQGTIGDCWFICALACLTLHHASQLGMIIPNPKLCPQGIYQVFLCLDGKWQPLEIDDYFPCDQYKRLVFSQVTSNQIFAPIVEKALAKHHSCYKALSAGTVLEGFSNLTGMPCKQIKIQIRNSKQSNELFHKIQFNLKTLRYMISASCGYATNGLHANHAYSILDVTVYDNERTLLLWNPWGKQQLTGKYEQINRTISTKEQSNRKLCDGMFWIRFNDFTSCFDQIDICKFNTRWICERYEFSLPFQIDDQRNFTIFTVECTKSMHIQFTIYQRLHRDIKFKYRLDINLIIFRRMKDNSLQYVAKSQVFDSKMASFGKNLLPGRYVIGILGFNQWGSTSRLREAPKLVIAVHGSKPYTFNALAGDIHLIGDMLIELALKIGIPNKNESQNWTQYSIKKNFCSFISIIENKNDDNHLIVNYNTNSSNNAFTLRSEKSTIDIVPPNSRQIVVMLARECDKSECTFAISGNVYRSQNSGHNLSKMEIHSDVQTMSALFAPRRINPKLLSESNRSTHVSKKINTYEEETYSDSEDEDTWRSTGTRNCFRC</sequence>
<keyword evidence="2 9" id="KW-0645">Protease</keyword>
<dbReference type="PROSITE" id="PS50203">
    <property type="entry name" value="CALPAIN_CAT"/>
    <property type="match status" value="1"/>
</dbReference>
<keyword evidence="5 9" id="KW-0378">Hydrolase</keyword>
<keyword evidence="3" id="KW-0479">Metal-binding</keyword>
<dbReference type="Gene3D" id="3.90.70.10">
    <property type="entry name" value="Cysteine proteinases"/>
    <property type="match status" value="1"/>
</dbReference>
<dbReference type="EMBL" id="JAPWDV010000002">
    <property type="protein sequence ID" value="KAJ6220366.1"/>
    <property type="molecule type" value="Genomic_DNA"/>
</dbReference>
<dbReference type="SUPFAM" id="SSF54001">
    <property type="entry name" value="Cysteine proteinases"/>
    <property type="match status" value="1"/>
</dbReference>
<reference evidence="14" key="1">
    <citation type="submission" date="2022-12" db="EMBL/GenBank/DDBJ databases">
        <title>Genome assemblies of Blomia tropicalis.</title>
        <authorList>
            <person name="Cui Y."/>
        </authorList>
    </citation>
    <scope>NUCLEOTIDE SEQUENCE</scope>
    <source>
        <tissue evidence="14">Adult mites</tissue>
    </source>
</reference>
<evidence type="ECO:0000256" key="5">
    <source>
        <dbReference type="ARBA" id="ARBA00022801"/>
    </source>
</evidence>
<dbReference type="InterPro" id="IPR022684">
    <property type="entry name" value="Calpain_cysteine_protease"/>
</dbReference>
<dbReference type="PROSITE" id="PS00139">
    <property type="entry name" value="THIOL_PROTEASE_CYS"/>
    <property type="match status" value="1"/>
</dbReference>
<evidence type="ECO:0000256" key="4">
    <source>
        <dbReference type="ARBA" id="ARBA00022771"/>
    </source>
</evidence>
<evidence type="ECO:0000256" key="10">
    <source>
        <dbReference type="PROSITE-ProRule" id="PRU00322"/>
    </source>
</evidence>
<keyword evidence="4 10" id="KW-0863">Zinc-finger</keyword>
<keyword evidence="7" id="KW-0862">Zinc</keyword>
<dbReference type="GO" id="GO:0008270">
    <property type="term" value="F:zinc ion binding"/>
    <property type="evidence" value="ECO:0007669"/>
    <property type="project" value="UniProtKB-KW"/>
</dbReference>
<evidence type="ECO:0000256" key="3">
    <source>
        <dbReference type="ARBA" id="ARBA00022723"/>
    </source>
</evidence>
<dbReference type="CDD" id="cd00044">
    <property type="entry name" value="CysPc"/>
    <property type="match status" value="1"/>
</dbReference>
<evidence type="ECO:0000256" key="11">
    <source>
        <dbReference type="SAM" id="MobiDB-lite"/>
    </source>
</evidence>
<feature type="active site" evidence="8 9">
    <location>
        <position position="461"/>
    </location>
</feature>
<dbReference type="PANTHER" id="PTHR10183">
    <property type="entry name" value="CALPAIN"/>
    <property type="match status" value="1"/>
</dbReference>
<feature type="active site" evidence="8 9">
    <location>
        <position position="290"/>
    </location>
</feature>
<evidence type="ECO:0000256" key="9">
    <source>
        <dbReference type="PROSITE-ProRule" id="PRU00239"/>
    </source>
</evidence>
<feature type="region of interest" description="Disordered" evidence="11">
    <location>
        <begin position="146"/>
        <end position="166"/>
    </location>
</feature>
<dbReference type="InterPro" id="IPR001300">
    <property type="entry name" value="Peptidase_C2_calpain_cat"/>
</dbReference>
<evidence type="ECO:0000313" key="15">
    <source>
        <dbReference type="Proteomes" id="UP001142055"/>
    </source>
</evidence>
<name>A0A9Q0M6L9_BLOTA</name>
<dbReference type="PROSITE" id="PS01358">
    <property type="entry name" value="ZF_RANBP2_1"/>
    <property type="match status" value="1"/>
</dbReference>
<dbReference type="GO" id="GO:0004198">
    <property type="term" value="F:calcium-dependent cysteine-type endopeptidase activity"/>
    <property type="evidence" value="ECO:0007669"/>
    <property type="project" value="InterPro"/>
</dbReference>
<dbReference type="PANTHER" id="PTHR10183:SF382">
    <property type="entry name" value="CALPAIN-15"/>
    <property type="match status" value="1"/>
</dbReference>
<dbReference type="InterPro" id="IPR038765">
    <property type="entry name" value="Papain-like_cys_pep_sf"/>
</dbReference>
<gene>
    <name evidence="14" type="ORF">RDWZM_006178</name>
</gene>
<evidence type="ECO:0000256" key="7">
    <source>
        <dbReference type="ARBA" id="ARBA00022833"/>
    </source>
</evidence>
<dbReference type="GO" id="GO:0006508">
    <property type="term" value="P:proteolysis"/>
    <property type="evidence" value="ECO:0007669"/>
    <property type="project" value="UniProtKB-KW"/>
</dbReference>
<dbReference type="InterPro" id="IPR001876">
    <property type="entry name" value="Znf_RanBP2"/>
</dbReference>
<evidence type="ECO:0000259" key="12">
    <source>
        <dbReference type="PROSITE" id="PS50199"/>
    </source>
</evidence>
<accession>A0A9Q0M6L9</accession>
<evidence type="ECO:0000259" key="13">
    <source>
        <dbReference type="PROSITE" id="PS50203"/>
    </source>
</evidence>
<dbReference type="PROSITE" id="PS50199">
    <property type="entry name" value="ZF_RANBP2_2"/>
    <property type="match status" value="1"/>
</dbReference>
<keyword evidence="6 9" id="KW-0788">Thiol protease</keyword>
<feature type="active site" evidence="8 9">
    <location>
        <position position="441"/>
    </location>
</feature>
<evidence type="ECO:0000256" key="8">
    <source>
        <dbReference type="PIRSR" id="PIRSR622684-1"/>
    </source>
</evidence>
<dbReference type="InterPro" id="IPR000169">
    <property type="entry name" value="Pept_cys_AS"/>
</dbReference>
<evidence type="ECO:0008006" key="16">
    <source>
        <dbReference type="Google" id="ProtNLM"/>
    </source>
</evidence>
<organism evidence="14 15">
    <name type="scientific">Blomia tropicalis</name>
    <name type="common">Mite</name>
    <dbReference type="NCBI Taxonomy" id="40697"/>
    <lineage>
        <taxon>Eukaryota</taxon>
        <taxon>Metazoa</taxon>
        <taxon>Ecdysozoa</taxon>
        <taxon>Arthropoda</taxon>
        <taxon>Chelicerata</taxon>
        <taxon>Arachnida</taxon>
        <taxon>Acari</taxon>
        <taxon>Acariformes</taxon>
        <taxon>Sarcoptiformes</taxon>
        <taxon>Astigmata</taxon>
        <taxon>Glycyphagoidea</taxon>
        <taxon>Echimyopodidae</taxon>
        <taxon>Blomia</taxon>
    </lineage>
</organism>
<dbReference type="SMART" id="SM00230">
    <property type="entry name" value="CysPc"/>
    <property type="match status" value="1"/>
</dbReference>
<comment type="similarity">
    <text evidence="1">Belongs to the peptidase C2 family.</text>
</comment>
<dbReference type="PRINTS" id="PR00704">
    <property type="entry name" value="CALPAIN"/>
</dbReference>
<dbReference type="AlphaFoldDB" id="A0A9Q0M6L9"/>
<dbReference type="Pfam" id="PF00648">
    <property type="entry name" value="Peptidase_C2"/>
    <property type="match status" value="1"/>
</dbReference>
<feature type="domain" description="Calpain catalytic" evidence="13">
    <location>
        <begin position="223"/>
        <end position="514"/>
    </location>
</feature>
<evidence type="ECO:0000256" key="1">
    <source>
        <dbReference type="ARBA" id="ARBA00007623"/>
    </source>
</evidence>
<comment type="caution">
    <text evidence="14">The sequence shown here is derived from an EMBL/GenBank/DDBJ whole genome shotgun (WGS) entry which is preliminary data.</text>
</comment>
<protein>
    <recommendedName>
        <fullName evidence="16">Calpain-D-like</fullName>
    </recommendedName>
</protein>
<dbReference type="GO" id="GO:0005737">
    <property type="term" value="C:cytoplasm"/>
    <property type="evidence" value="ECO:0007669"/>
    <property type="project" value="TreeGrafter"/>
</dbReference>
<evidence type="ECO:0000313" key="14">
    <source>
        <dbReference type="EMBL" id="KAJ6220366.1"/>
    </source>
</evidence>
<proteinExistence type="inferred from homology"/>
<feature type="compositionally biased region" description="Basic and acidic residues" evidence="11">
    <location>
        <begin position="146"/>
        <end position="157"/>
    </location>
</feature>
<dbReference type="OMA" id="NITDETH"/>
<evidence type="ECO:0000256" key="2">
    <source>
        <dbReference type="ARBA" id="ARBA00022670"/>
    </source>
</evidence>
<evidence type="ECO:0000256" key="6">
    <source>
        <dbReference type="ARBA" id="ARBA00022807"/>
    </source>
</evidence>
<feature type="domain" description="RanBP2-type" evidence="12">
    <location>
        <begin position="20"/>
        <end position="45"/>
    </location>
</feature>
<dbReference type="Proteomes" id="UP001142055">
    <property type="component" value="Chromosome 2"/>
</dbReference>
<keyword evidence="15" id="KW-1185">Reference proteome</keyword>